<dbReference type="InterPro" id="IPR008620">
    <property type="entry name" value="FixH"/>
</dbReference>
<accession>A0A077DCL9</accession>
<organism evidence="2 3">
    <name type="scientific">Basilea psittacipulmonis DSM 24701</name>
    <dbReference type="NCBI Taxonomy" id="1072685"/>
    <lineage>
        <taxon>Bacteria</taxon>
        <taxon>Pseudomonadati</taxon>
        <taxon>Pseudomonadota</taxon>
        <taxon>Betaproteobacteria</taxon>
        <taxon>Burkholderiales</taxon>
        <taxon>Alcaligenaceae</taxon>
        <taxon>Basilea</taxon>
    </lineage>
</organism>
<dbReference type="Pfam" id="PF05751">
    <property type="entry name" value="FixH"/>
    <property type="match status" value="1"/>
</dbReference>
<evidence type="ECO:0000256" key="1">
    <source>
        <dbReference type="SAM" id="Phobius"/>
    </source>
</evidence>
<proteinExistence type="predicted"/>
<evidence type="ECO:0000313" key="3">
    <source>
        <dbReference type="Proteomes" id="UP000028945"/>
    </source>
</evidence>
<name>A0A077DCL9_9BURK</name>
<keyword evidence="1" id="KW-0812">Transmembrane</keyword>
<dbReference type="Proteomes" id="UP000028945">
    <property type="component" value="Chromosome"/>
</dbReference>
<dbReference type="RefSeq" id="WP_038498816.1">
    <property type="nucleotide sequence ID" value="NZ_AFWK01000060.1"/>
</dbReference>
<dbReference type="KEGG" id="bpsi:IX83_02535"/>
<evidence type="ECO:0000313" key="2">
    <source>
        <dbReference type="EMBL" id="AIL32344.1"/>
    </source>
</evidence>
<dbReference type="OrthoDB" id="5295180at2"/>
<gene>
    <name evidence="2" type="ORF">IX83_02535</name>
</gene>
<dbReference type="eggNOG" id="COG3198">
    <property type="taxonomic scope" value="Bacteria"/>
</dbReference>
<protein>
    <recommendedName>
        <fullName evidence="4">CcoH-like protein</fullName>
    </recommendedName>
</protein>
<keyword evidence="1" id="KW-1133">Transmembrane helix</keyword>
<evidence type="ECO:0008006" key="4">
    <source>
        <dbReference type="Google" id="ProtNLM"/>
    </source>
</evidence>
<sequence length="74" mass="8320">MKADKVQPWYREPWPWILISIPFAGIVGCIITIYLAFNDNPDSSVILEYKKTGLVIERVGDGGATVPLPKPKEY</sequence>
<reference evidence="2 3" key="1">
    <citation type="journal article" date="2014" name="BMC Genomics">
        <title>A genomic perspective on a new bacterial genus and species from the Alcaligenaceae family, Basilea psittacipulmonis.</title>
        <authorList>
            <person name="Whiteson K.L."/>
            <person name="Hernandez D."/>
            <person name="Lazarevic V."/>
            <person name="Gaia N."/>
            <person name="Farinelli L."/>
            <person name="Francois P."/>
            <person name="Pilo P."/>
            <person name="Frey J."/>
            <person name="Schrenzel J."/>
        </authorList>
    </citation>
    <scope>NUCLEOTIDE SEQUENCE [LARGE SCALE GENOMIC DNA]</scope>
    <source>
        <strain evidence="2 3">DSM 24701</strain>
    </source>
</reference>
<dbReference type="HOGENOM" id="CLU_184317_0_0_4"/>
<dbReference type="EMBL" id="CP009238">
    <property type="protein sequence ID" value="AIL32344.1"/>
    <property type="molecule type" value="Genomic_DNA"/>
</dbReference>
<dbReference type="PROSITE" id="PS51257">
    <property type="entry name" value="PROKAR_LIPOPROTEIN"/>
    <property type="match status" value="1"/>
</dbReference>
<feature type="transmembrane region" description="Helical" evidence="1">
    <location>
        <begin position="14"/>
        <end position="37"/>
    </location>
</feature>
<keyword evidence="3" id="KW-1185">Reference proteome</keyword>
<dbReference type="STRING" id="1072685.IX83_02535"/>
<dbReference type="AlphaFoldDB" id="A0A077DCL9"/>
<keyword evidence="1" id="KW-0472">Membrane</keyword>